<dbReference type="Proteomes" id="UP001595547">
    <property type="component" value="Unassembled WGS sequence"/>
</dbReference>
<sequence>MGKSLLLRIAESCGGDPRNLTPWSAAKTGLDQLGTRSYDGLLALDGFRRDPDARQIKALLAIVDEAGSDPDPNGEYRWRGVLLSGSEIPFTAMFQRKKTGVPAALLARIVDIPATSGPHGLIDTLHGFADATNFARHLAKLKFSEVTRVSGSQLPSTCAGRGEAKLIAACSQKDSTLC</sequence>
<organism evidence="1 2">
    <name type="scientific">Cypionkella sinensis</name>
    <dbReference type="NCBI Taxonomy" id="1756043"/>
    <lineage>
        <taxon>Bacteria</taxon>
        <taxon>Pseudomonadati</taxon>
        <taxon>Pseudomonadota</taxon>
        <taxon>Alphaproteobacteria</taxon>
        <taxon>Rhodobacterales</taxon>
        <taxon>Paracoccaceae</taxon>
        <taxon>Cypionkella</taxon>
    </lineage>
</organism>
<name>A0ABV7J8N2_9RHOB</name>
<keyword evidence="2" id="KW-1185">Reference proteome</keyword>
<dbReference type="RefSeq" id="WP_380074973.1">
    <property type="nucleotide sequence ID" value="NZ_JBHRTO010000003.1"/>
</dbReference>
<reference evidence="2" key="1">
    <citation type="journal article" date="2019" name="Int. J. Syst. Evol. Microbiol.">
        <title>The Global Catalogue of Microorganisms (GCM) 10K type strain sequencing project: providing services to taxonomists for standard genome sequencing and annotation.</title>
        <authorList>
            <consortium name="The Broad Institute Genomics Platform"/>
            <consortium name="The Broad Institute Genome Sequencing Center for Infectious Disease"/>
            <person name="Wu L."/>
            <person name="Ma J."/>
        </authorList>
    </citation>
    <scope>NUCLEOTIDE SEQUENCE [LARGE SCALE GENOMIC DNA]</scope>
    <source>
        <strain evidence="2">KCTC 52039</strain>
    </source>
</reference>
<evidence type="ECO:0008006" key="3">
    <source>
        <dbReference type="Google" id="ProtNLM"/>
    </source>
</evidence>
<evidence type="ECO:0000313" key="2">
    <source>
        <dbReference type="Proteomes" id="UP001595547"/>
    </source>
</evidence>
<evidence type="ECO:0000313" key="1">
    <source>
        <dbReference type="EMBL" id="MFC3183279.1"/>
    </source>
</evidence>
<dbReference type="EMBL" id="JBHRTO010000003">
    <property type="protein sequence ID" value="MFC3183279.1"/>
    <property type="molecule type" value="Genomic_DNA"/>
</dbReference>
<proteinExistence type="predicted"/>
<gene>
    <name evidence="1" type="ORF">ACFOGH_19985</name>
</gene>
<protein>
    <recommendedName>
        <fullName evidence="3">DUF927 domain-containing protein</fullName>
    </recommendedName>
</protein>
<comment type="caution">
    <text evidence="1">The sequence shown here is derived from an EMBL/GenBank/DDBJ whole genome shotgun (WGS) entry which is preliminary data.</text>
</comment>
<accession>A0ABV7J8N2</accession>